<dbReference type="AlphaFoldDB" id="R8BC50"/>
<gene>
    <name evidence="3" type="ORF">UCRPA7_7664</name>
</gene>
<name>R8BC50_PHAM7</name>
<reference evidence="4" key="1">
    <citation type="journal article" date="2013" name="Genome Announc.">
        <title>Draft genome sequence of the ascomycete Phaeoacremonium aleophilum strain UCR-PA7, a causal agent of the esca disease complex in grapevines.</title>
        <authorList>
            <person name="Blanco-Ulate B."/>
            <person name="Rolshausen P."/>
            <person name="Cantu D."/>
        </authorList>
    </citation>
    <scope>NUCLEOTIDE SEQUENCE [LARGE SCALE GENOMIC DNA]</scope>
    <source>
        <strain evidence="4">UCR-PA7</strain>
    </source>
</reference>
<feature type="signal peptide" evidence="2">
    <location>
        <begin position="1"/>
        <end position="18"/>
    </location>
</feature>
<proteinExistence type="predicted"/>
<dbReference type="Pfam" id="PF13668">
    <property type="entry name" value="Ferritin_2"/>
    <property type="match status" value="1"/>
</dbReference>
<feature type="chain" id="PRO_5004452501" evidence="2">
    <location>
        <begin position="19"/>
        <end position="408"/>
    </location>
</feature>
<dbReference type="HOGENOM" id="CLU_029630_0_0_1"/>
<evidence type="ECO:0000313" key="3">
    <source>
        <dbReference type="EMBL" id="EON96869.1"/>
    </source>
</evidence>
<accession>R8BC50</accession>
<feature type="region of interest" description="Disordered" evidence="1">
    <location>
        <begin position="370"/>
        <end position="408"/>
    </location>
</feature>
<keyword evidence="4" id="KW-1185">Reference proteome</keyword>
<protein>
    <submittedName>
        <fullName evidence="3">Putative ferritin ribonucleotide reductase-like protein</fullName>
    </submittedName>
</protein>
<keyword evidence="2" id="KW-0732">Signal</keyword>
<dbReference type="eggNOG" id="ENOG502RXKA">
    <property type="taxonomic scope" value="Eukaryota"/>
</dbReference>
<dbReference type="KEGG" id="tmn:UCRPA7_7664"/>
<evidence type="ECO:0000256" key="1">
    <source>
        <dbReference type="SAM" id="MobiDB-lite"/>
    </source>
</evidence>
<dbReference type="RefSeq" id="XP_007918382.1">
    <property type="nucleotide sequence ID" value="XM_007920191.1"/>
</dbReference>
<sequence>MRSHSVLAVLATFSTSLAAPAPAPAPEADEHAAIAPRGAMQPYNDYDILNFALSLEYLGRAFYTQGLNNYSMEDFCNCGFDPSVYENLQKILVDEQNHVAFLEAVLEEDAVSEAAYQFPSTDPVTFIQFAAILEGVAISAFSGAAAAVLPFYYDSKVKKRAAEAEARGEPVVEKRFPLDGDYDYLNGFVMAMDGILGVESQHASYIRYVAGYPSFPNSFSTPLTLNATWSIATESIKVWPAGNQLPFTAYPTLTLAPQEDVYIPGVSNVTFLNAYSNALNAGLISQGDPVYAVFFSGLNQYYTQTTVAANNRDLTATIPTTPAENGFQYIQAPPSGQVYVLLSTADGVNALIENSNTLSGVGILEVEAAPAQGPNPPILGNTENIGKPAPKDAKASKGPQGPQGKKDS</sequence>
<dbReference type="InterPro" id="IPR009078">
    <property type="entry name" value="Ferritin-like_SF"/>
</dbReference>
<dbReference type="OrthoDB" id="1001765at2759"/>
<dbReference type="GeneID" id="19328444"/>
<dbReference type="Proteomes" id="UP000014074">
    <property type="component" value="Unassembled WGS sequence"/>
</dbReference>
<organism evidence="3 4">
    <name type="scientific">Phaeoacremonium minimum (strain UCR-PA7)</name>
    <name type="common">Esca disease fungus</name>
    <name type="synonym">Togninia minima</name>
    <dbReference type="NCBI Taxonomy" id="1286976"/>
    <lineage>
        <taxon>Eukaryota</taxon>
        <taxon>Fungi</taxon>
        <taxon>Dikarya</taxon>
        <taxon>Ascomycota</taxon>
        <taxon>Pezizomycotina</taxon>
        <taxon>Sordariomycetes</taxon>
        <taxon>Sordariomycetidae</taxon>
        <taxon>Togniniales</taxon>
        <taxon>Togniniaceae</taxon>
        <taxon>Phaeoacremonium</taxon>
    </lineage>
</organism>
<dbReference type="EMBL" id="KB933309">
    <property type="protein sequence ID" value="EON96869.1"/>
    <property type="molecule type" value="Genomic_DNA"/>
</dbReference>
<evidence type="ECO:0000256" key="2">
    <source>
        <dbReference type="SAM" id="SignalP"/>
    </source>
</evidence>
<dbReference type="SUPFAM" id="SSF47240">
    <property type="entry name" value="Ferritin-like"/>
    <property type="match status" value="1"/>
</dbReference>
<evidence type="ECO:0000313" key="4">
    <source>
        <dbReference type="Proteomes" id="UP000014074"/>
    </source>
</evidence>